<dbReference type="GO" id="GO:0043041">
    <property type="term" value="P:amino acid activation for nonribosomal peptide biosynthetic process"/>
    <property type="evidence" value="ECO:0007669"/>
    <property type="project" value="TreeGrafter"/>
</dbReference>
<evidence type="ECO:0000256" key="1">
    <source>
        <dbReference type="ARBA" id="ARBA00022450"/>
    </source>
</evidence>
<dbReference type="Gene3D" id="3.30.559.10">
    <property type="entry name" value="Chloramphenicol acetyltransferase-like domain"/>
    <property type="match status" value="3"/>
</dbReference>
<dbReference type="RefSeq" id="XP_047761453.1">
    <property type="nucleotide sequence ID" value="XM_047903564.1"/>
</dbReference>
<keyword evidence="2" id="KW-0597">Phosphoprotein</keyword>
<dbReference type="KEGG" id="ffu:CLAFUR5_04416"/>
<dbReference type="OrthoDB" id="416786at2759"/>
<evidence type="ECO:0000313" key="4">
    <source>
        <dbReference type="EMBL" id="UJO17087.1"/>
    </source>
</evidence>
<dbReference type="Proteomes" id="UP000756132">
    <property type="component" value="Chromosome 4"/>
</dbReference>
<dbReference type="InterPro" id="IPR042099">
    <property type="entry name" value="ANL_N_sf"/>
</dbReference>
<dbReference type="Gene3D" id="3.30.559.30">
    <property type="entry name" value="Nonribosomal peptide synthetase, condensation domain"/>
    <property type="match status" value="3"/>
</dbReference>
<dbReference type="Gene3D" id="3.40.50.12780">
    <property type="entry name" value="N-terminal domain of ligase-like"/>
    <property type="match status" value="3"/>
</dbReference>
<dbReference type="SUPFAM" id="SSF56801">
    <property type="entry name" value="Acetyl-CoA synthetase-like"/>
    <property type="match status" value="2"/>
</dbReference>
<dbReference type="InterPro" id="IPR009081">
    <property type="entry name" value="PP-bd_ACP"/>
</dbReference>
<dbReference type="GO" id="GO:0044550">
    <property type="term" value="P:secondary metabolite biosynthetic process"/>
    <property type="evidence" value="ECO:0007669"/>
    <property type="project" value="TreeGrafter"/>
</dbReference>
<reference evidence="4" key="1">
    <citation type="submission" date="2021-12" db="EMBL/GenBank/DDBJ databases">
        <authorList>
            <person name="Zaccaron A."/>
            <person name="Stergiopoulos I."/>
        </authorList>
    </citation>
    <scope>NUCLEOTIDE SEQUENCE</scope>
    <source>
        <strain evidence="4">Race5_Kim</strain>
    </source>
</reference>
<dbReference type="InterPro" id="IPR001242">
    <property type="entry name" value="Condensation_dom"/>
</dbReference>
<dbReference type="PROSITE" id="PS00455">
    <property type="entry name" value="AMP_BINDING"/>
    <property type="match status" value="2"/>
</dbReference>
<keyword evidence="1" id="KW-0596">Phosphopantetheine</keyword>
<dbReference type="FunFam" id="3.30.559.30:FF:000002">
    <property type="entry name" value="Nonribosomal peptide synthase Pes1"/>
    <property type="match status" value="1"/>
</dbReference>
<feature type="domain" description="Carrier" evidence="3">
    <location>
        <begin position="2318"/>
        <end position="2391"/>
    </location>
</feature>
<feature type="domain" description="Carrier" evidence="3">
    <location>
        <begin position="955"/>
        <end position="1031"/>
    </location>
</feature>
<keyword evidence="5" id="KW-1185">Reference proteome</keyword>
<dbReference type="Gene3D" id="3.30.300.30">
    <property type="match status" value="1"/>
</dbReference>
<dbReference type="Pfam" id="PF00550">
    <property type="entry name" value="PP-binding"/>
    <property type="match status" value="2"/>
</dbReference>
<evidence type="ECO:0000313" key="5">
    <source>
        <dbReference type="Proteomes" id="UP000756132"/>
    </source>
</evidence>
<dbReference type="EMBL" id="CP090166">
    <property type="protein sequence ID" value="UJO17087.1"/>
    <property type="molecule type" value="Genomic_DNA"/>
</dbReference>
<dbReference type="GeneID" id="71984294"/>
<dbReference type="Pfam" id="PF00668">
    <property type="entry name" value="Condensation"/>
    <property type="match status" value="3"/>
</dbReference>
<accession>A0A9Q8P8K2</accession>
<dbReference type="Pfam" id="PF00501">
    <property type="entry name" value="AMP-binding"/>
    <property type="match status" value="3"/>
</dbReference>
<dbReference type="CDD" id="cd05918">
    <property type="entry name" value="A_NRPS_SidN3_like"/>
    <property type="match status" value="1"/>
</dbReference>
<dbReference type="PANTHER" id="PTHR45527">
    <property type="entry name" value="NONRIBOSOMAL PEPTIDE SYNTHETASE"/>
    <property type="match status" value="1"/>
</dbReference>
<dbReference type="SUPFAM" id="SSF52777">
    <property type="entry name" value="CoA-dependent acyltransferases"/>
    <property type="match status" value="7"/>
</dbReference>
<dbReference type="InterPro" id="IPR045851">
    <property type="entry name" value="AMP-bd_C_sf"/>
</dbReference>
<dbReference type="Gene3D" id="1.10.1200.10">
    <property type="entry name" value="ACP-like"/>
    <property type="match status" value="2"/>
</dbReference>
<organism evidence="4 5">
    <name type="scientific">Passalora fulva</name>
    <name type="common">Tomato leaf mold</name>
    <name type="synonym">Cladosporium fulvum</name>
    <dbReference type="NCBI Taxonomy" id="5499"/>
    <lineage>
        <taxon>Eukaryota</taxon>
        <taxon>Fungi</taxon>
        <taxon>Dikarya</taxon>
        <taxon>Ascomycota</taxon>
        <taxon>Pezizomycotina</taxon>
        <taxon>Dothideomycetes</taxon>
        <taxon>Dothideomycetidae</taxon>
        <taxon>Mycosphaerellales</taxon>
        <taxon>Mycosphaerellaceae</taxon>
        <taxon>Fulvia</taxon>
    </lineage>
</organism>
<sequence length="2391" mass="264781">MDNPPASIMPPGCHNRETSGRYSPFSLLPPSIDTTIAIAHAAQLCRVDSSQLQDLLPCTSIQEGLMALTTQRPGDYVATFIYGIGANVSIERLHQAWDLVAESNPILRTRIISLPTVQGHVLWQAVLDVPLSWKTENEGDVDAGPEHQMNLSEPLTRMSIIKPSLGSGPCCPYWKIHHALYDGWSINLFLGEVERAYYRQPESGLRQMQHFIRHLQARDESAEKVFWSQYFDGIRGAHFPSVPLDSHPRPDSQITFDMTDLPLSHCDYTGATIVTAAWATVAANEAGASEALFGLIVTGRQAPLKDIEFIAGPTIATVPKRVSLDWRSSHDHLLDNVQKGAAEMIPFEQTGLRNISRMSESAALACKFQTLLRQQSHLLRDARPASDNYSIVTECHLEKDAIHARFSYDSKVVSPQRAEFVLMGLHGPRWDLHQVWAWNSAVPEPTRACVHDIVSRRVIERPLALAICAWDGNLTYEYLEDLSTQVALHLSGQVLSGEIIPLLFEKSKWMPVAAIGVMKAGGACLALDSGLPPVRLQNLAAESRASLILCSVKNSTLVQQIGAQKSVVVGNDCQWPAGESSVLPQVNPSDKFYVNFTSGSTGIPKGALNTHEAFCSSITYQQRRLGFDEFAPQCERDNDLAGCLERYNVTLVDLPPSVARIMSRRALSQLSTLILGGEPVMPEDAYLAGANTRIVNVYGPAECTPTATLAEVKPNDVSIGRGAGVCTWIIEPQLQTICPIGTVGELWLEGPLVGEGYLHNQEQTKDCFVENPPWLTQGVSGSCARPGRPGRKGRLYRTGDLARYRNDGSIVFVGRTDYQVKIRGQRIELGEVEHHVQQALPPDISAAVCTEVIQPQVAKGKVVVAFISLRGEASTAMDQESHNAAVHNLTEGVISRLTDSVPLHLIPTAFIPVLTLPRLSSDQIDRKALRTLGGGTHLKQRNVDRKEAIHGAEKQHVNRIEAILQQIWVSVLNLTKAEVSVDQPFMRLGGDSITAMQVVSQGKLRNVSFTVTDVLEASTIRKIARRCKIMETQHSPNGDSNVDADGVEVHNRPFDLSPIQQMFFQAYPDGLNHWNHTYLLELARPVRAELLRDALEALFARHAMLRCRFHRDEATGKWMQRVLPKDDAHPYLLREHHVNCRDEVVGISQARQESLDLQRGPIFASDLFHIASNGTQLLLLSSHHAVIDLVSWRIVWADLEDFVNHGKLFSHPTASFQQWCHQQYTIGASLSPLSVLPYPVPKPRSEFWGLPESENTFSGCETHSVSFDQDLTSTLFGGANDSLHTEPMDIMIAALTHSFMQTFPEREPAVVWLEGHGREPPVEIPLDITNTIGWFTTLYPIPLALSAQSTLVEAVRLAKDNRRRVPNKGQPYFACRYRSQSGREAFQQHDLPEIVLNFSGEFQQLEATEGLFKRAETTGMGDQDIEEISLSAKRTSMIEINAEREKSQFMVTVYIHKRMKHQDRLKGWIDSFSRALVTAAQELAVLDPTFTTTDLPLLPLSPDNLQRLLIEELPRCGIHAKAVSEMCLCLPAQEASYSTSNTWRCVPSDAARSTVSTSRLAEAWRTVAKRHPILQTVFVTHPEGDGFVQVVLRQPITRKVNIDAGEERPVDVLMRLESPQFAPHEPKHAFSICWSRSGEIAYRLDVNHSLVDGTSLGLLLSELTNAYDGVGMEPATPFRDVVQHVTSIPKAQRLSAWGALLRNIQPTRFPIQACHNEDRDVRERFGNKSLPRSAVEGVADFCKSADVTRFVFMQVAWALVLAHFTGPSDICFGYLAHGRDAPVAGIESTIGPLISLLVGRVDLRQLASKVLEDVSKTTLKHRSIQHISLADLQHHLGIPRGLFNTSLSVRRTDESPRNPSLTFETQAGEDLHEFDIGVSVDGLMDVIVEYRESCISAHVAHEASSVLIDAIRYLLTTAGDDDLTVDKEDGYAASRFFKYLVGSDEPSAKVFWSEQFTDTQASHYPSRPFGRSTDADDEVQLDIPGSLDTCFEMATALRTAWALLVCRMTDSREAIFGVPTLLRKVESQGHSIAKFGRTGLHWIMSLSDEASFACDFQTVVELVDEATGLPSKYPGLTHVRCILEREARARLSLRFNTSSMSKQQAERLLDQLQYIITLLLDEAVREQTLDCVNMTCKQDLEQIWQWNATTPSAPCICAWDGVLSYRQLDDLSTQLAQSLVAESVVLVMKCGAVAVATDVTTQPEERLLAMVEQVGSSMCLSSVKHKDLASRLCTSVTVVGPALLHRSPHVNGQPLPQVSPDDALLIQFTSGSTGTPKGVVVTHENMCSALAHQRDALGYRQDSRVLDFSSYALDVFWANLLKLFQKLWAEILKLDPATIGVDGGFFRLGGDSIGAMRVDALARQNGLPQLTVRDVFRHPLLRDLASAVEAS</sequence>
<dbReference type="PANTHER" id="PTHR45527:SF12">
    <property type="entry name" value="NONRIBOSOMAL PEPTIDE SYNTHETASE IVOA"/>
    <property type="match status" value="1"/>
</dbReference>
<reference evidence="4" key="2">
    <citation type="journal article" date="2022" name="Microb. Genom.">
        <title>A chromosome-scale genome assembly of the tomato pathogen Cladosporium fulvum reveals a compartmentalized genome architecture and the presence of a dispensable chromosome.</title>
        <authorList>
            <person name="Zaccaron A.Z."/>
            <person name="Chen L.H."/>
            <person name="Samaras A."/>
            <person name="Stergiopoulos I."/>
        </authorList>
    </citation>
    <scope>NUCLEOTIDE SEQUENCE</scope>
    <source>
        <strain evidence="4">Race5_Kim</strain>
    </source>
</reference>
<dbReference type="InterPro" id="IPR000873">
    <property type="entry name" value="AMP-dep_synth/lig_dom"/>
</dbReference>
<dbReference type="SUPFAM" id="SSF47336">
    <property type="entry name" value="ACP-like"/>
    <property type="match status" value="2"/>
</dbReference>
<dbReference type="InterPro" id="IPR023213">
    <property type="entry name" value="CAT-like_dom_sf"/>
</dbReference>
<dbReference type="GO" id="GO:0005737">
    <property type="term" value="C:cytoplasm"/>
    <property type="evidence" value="ECO:0007669"/>
    <property type="project" value="TreeGrafter"/>
</dbReference>
<dbReference type="InterPro" id="IPR036736">
    <property type="entry name" value="ACP-like_sf"/>
</dbReference>
<proteinExistence type="predicted"/>
<dbReference type="GO" id="GO:0031177">
    <property type="term" value="F:phosphopantetheine binding"/>
    <property type="evidence" value="ECO:0007669"/>
    <property type="project" value="TreeGrafter"/>
</dbReference>
<evidence type="ECO:0000259" key="3">
    <source>
        <dbReference type="PROSITE" id="PS50075"/>
    </source>
</evidence>
<dbReference type="CDD" id="cd19534">
    <property type="entry name" value="E_NRPS"/>
    <property type="match status" value="1"/>
</dbReference>
<dbReference type="GO" id="GO:0016874">
    <property type="term" value="F:ligase activity"/>
    <property type="evidence" value="ECO:0007669"/>
    <property type="project" value="UniProtKB-KW"/>
</dbReference>
<dbReference type="CDD" id="cd19545">
    <property type="entry name" value="FUM14_C_NRPS-like"/>
    <property type="match status" value="1"/>
</dbReference>
<evidence type="ECO:0000256" key="2">
    <source>
        <dbReference type="ARBA" id="ARBA00022553"/>
    </source>
</evidence>
<gene>
    <name evidence="4" type="ORF">CLAFUR5_04416</name>
</gene>
<name>A0A9Q8P8K2_PASFU</name>
<dbReference type="InterPro" id="IPR020845">
    <property type="entry name" value="AMP-binding_CS"/>
</dbReference>
<dbReference type="PROSITE" id="PS50075">
    <property type="entry name" value="CARRIER"/>
    <property type="match status" value="2"/>
</dbReference>
<protein>
    <submittedName>
        <fullName evidence="4">Nonribosomal peptide synthetase fmqA</fullName>
    </submittedName>
</protein>